<keyword evidence="6 9" id="KW-0479">Metal-binding</keyword>
<keyword evidence="5" id="KW-0349">Heme</keyword>
<dbReference type="EMBL" id="CAUOFW020000919">
    <property type="protein sequence ID" value="CAK9138823.1"/>
    <property type="molecule type" value="Genomic_DNA"/>
</dbReference>
<comment type="cofactor">
    <cofactor evidence="9">
        <name>Ca(2+)</name>
        <dbReference type="ChEBI" id="CHEBI:29108"/>
    </cofactor>
    <text evidence="9">Binds 2 calcium ions per subunit.</text>
</comment>
<feature type="binding site" evidence="9">
    <location>
        <position position="130"/>
    </location>
    <ligand>
        <name>Ca(2+)</name>
        <dbReference type="ChEBI" id="CHEBI:29108"/>
        <label>1</label>
    </ligand>
</feature>
<evidence type="ECO:0000256" key="5">
    <source>
        <dbReference type="ARBA" id="ARBA00022617"/>
    </source>
</evidence>
<dbReference type="InterPro" id="IPR002016">
    <property type="entry name" value="Haem_peroxidase"/>
</dbReference>
<keyword evidence="4" id="KW-0575">Peroxidase</keyword>
<dbReference type="EC" id="1.11.1.7" evidence="3"/>
<dbReference type="PANTHER" id="PTHR31388">
    <property type="entry name" value="PEROXIDASE 72-RELATED"/>
    <property type="match status" value="1"/>
</dbReference>
<dbReference type="PANTHER" id="PTHR31388:SF144">
    <property type="entry name" value="PEROXIDASE 67-RELATED"/>
    <property type="match status" value="1"/>
</dbReference>
<comment type="caution">
    <text evidence="12">The sequence shown here is derived from an EMBL/GenBank/DDBJ whole genome shotgun (WGS) entry which is preliminary data.</text>
</comment>
<comment type="cofactor">
    <cofactor evidence="2">
        <name>heme b</name>
        <dbReference type="ChEBI" id="CHEBI:60344"/>
    </cofactor>
</comment>
<evidence type="ECO:0000256" key="2">
    <source>
        <dbReference type="ARBA" id="ARBA00001970"/>
    </source>
</evidence>
<dbReference type="SUPFAM" id="SSF48113">
    <property type="entry name" value="Heme-dependent peroxidases"/>
    <property type="match status" value="1"/>
</dbReference>
<evidence type="ECO:0000256" key="1">
    <source>
        <dbReference type="ARBA" id="ARBA00000189"/>
    </source>
</evidence>
<dbReference type="Gene3D" id="1.10.520.10">
    <property type="match status" value="1"/>
</dbReference>
<evidence type="ECO:0000313" key="12">
    <source>
        <dbReference type="EMBL" id="CAK9138823.1"/>
    </source>
</evidence>
<dbReference type="InterPro" id="IPR010255">
    <property type="entry name" value="Haem_peroxidase_sf"/>
</dbReference>
<evidence type="ECO:0000256" key="6">
    <source>
        <dbReference type="ARBA" id="ARBA00022723"/>
    </source>
</evidence>
<protein>
    <recommendedName>
        <fullName evidence="3">peroxidase</fullName>
        <ecNumber evidence="3">1.11.1.7</ecNumber>
    </recommendedName>
</protein>
<proteinExistence type="predicted"/>
<dbReference type="PROSITE" id="PS50873">
    <property type="entry name" value="PEROXIDASE_4"/>
    <property type="match status" value="1"/>
</dbReference>
<evidence type="ECO:0000256" key="3">
    <source>
        <dbReference type="ARBA" id="ARBA00012313"/>
    </source>
</evidence>
<name>A0ABC8R860_9AQUA</name>
<comment type="catalytic activity">
    <reaction evidence="1">
        <text>2 a phenolic donor + H2O2 = 2 a phenolic radical donor + 2 H2O</text>
        <dbReference type="Rhea" id="RHEA:56136"/>
        <dbReference type="ChEBI" id="CHEBI:15377"/>
        <dbReference type="ChEBI" id="CHEBI:16240"/>
        <dbReference type="ChEBI" id="CHEBI:139520"/>
        <dbReference type="ChEBI" id="CHEBI:139521"/>
        <dbReference type="EC" id="1.11.1.7"/>
    </reaction>
</comment>
<dbReference type="AlphaFoldDB" id="A0ABC8R860"/>
<dbReference type="Proteomes" id="UP001642360">
    <property type="component" value="Unassembled WGS sequence"/>
</dbReference>
<evidence type="ECO:0000256" key="10">
    <source>
        <dbReference type="SAM" id="MobiDB-lite"/>
    </source>
</evidence>
<evidence type="ECO:0000256" key="4">
    <source>
        <dbReference type="ARBA" id="ARBA00022559"/>
    </source>
</evidence>
<dbReference type="InterPro" id="IPR000823">
    <property type="entry name" value="Peroxidase_pln"/>
</dbReference>
<dbReference type="GO" id="GO:0140825">
    <property type="term" value="F:lactoperoxidase activity"/>
    <property type="evidence" value="ECO:0007669"/>
    <property type="project" value="UniProtKB-EC"/>
</dbReference>
<reference evidence="12 13" key="1">
    <citation type="submission" date="2024-02" db="EMBL/GenBank/DDBJ databases">
        <authorList>
            <person name="Vignale AGUSTIN F."/>
            <person name="Sosa J E."/>
            <person name="Modenutti C."/>
        </authorList>
    </citation>
    <scope>NUCLEOTIDE SEQUENCE [LARGE SCALE GENOMIC DNA]</scope>
</reference>
<keyword evidence="8" id="KW-0408">Iron</keyword>
<feature type="binding site" evidence="9">
    <location>
        <position position="142"/>
    </location>
    <ligand>
        <name>Ca(2+)</name>
        <dbReference type="ChEBI" id="CHEBI:29108"/>
        <label>1</label>
    </ligand>
</feature>
<keyword evidence="7" id="KW-0560">Oxidoreductase</keyword>
<feature type="region of interest" description="Disordered" evidence="10">
    <location>
        <begin position="1"/>
        <end position="62"/>
    </location>
</feature>
<feature type="compositionally biased region" description="Basic residues" evidence="10">
    <location>
        <begin position="14"/>
        <end position="30"/>
    </location>
</feature>
<feature type="domain" description="Plant heme peroxidase family profile" evidence="11">
    <location>
        <begin position="130"/>
        <end position="204"/>
    </location>
</feature>
<dbReference type="GO" id="GO:0046872">
    <property type="term" value="F:metal ion binding"/>
    <property type="evidence" value="ECO:0007669"/>
    <property type="project" value="UniProtKB-KW"/>
</dbReference>
<sequence length="281" mass="31707">MGLGRPSICERKRSNNARKKSYLEKKKPRKNGGYTCSQSGFEPGKSRPPYNDGVSFNPPAFHPPVHSPGMPLHVNFHNQDFNPHWSLVNPTSNFATMLQRNDQMLHLSQDTLSNTFLLPLPSPAPRVLWSILLDDTSSFRGEQTAGPNNNSIRGLNVIDQVKSKVENVCLLGGPSWDVKLGRRDSRKASFLVPMVAKFLVPLLPLTTSSTGSKQKVSPPMICSGCFVHVAIDGAGSNYKRWKIREKRDRERKEKLHLRWRKETGIRERREISGDKNTKKRA</sequence>
<evidence type="ECO:0000313" key="13">
    <source>
        <dbReference type="Proteomes" id="UP001642360"/>
    </source>
</evidence>
<evidence type="ECO:0000256" key="8">
    <source>
        <dbReference type="ARBA" id="ARBA00023004"/>
    </source>
</evidence>
<keyword evidence="9" id="KW-0106">Calcium</keyword>
<evidence type="ECO:0000256" key="9">
    <source>
        <dbReference type="PIRSR" id="PIRSR600823-3"/>
    </source>
</evidence>
<organism evidence="12 13">
    <name type="scientific">Ilex paraguariensis</name>
    <name type="common">yerba mate</name>
    <dbReference type="NCBI Taxonomy" id="185542"/>
    <lineage>
        <taxon>Eukaryota</taxon>
        <taxon>Viridiplantae</taxon>
        <taxon>Streptophyta</taxon>
        <taxon>Embryophyta</taxon>
        <taxon>Tracheophyta</taxon>
        <taxon>Spermatophyta</taxon>
        <taxon>Magnoliopsida</taxon>
        <taxon>eudicotyledons</taxon>
        <taxon>Gunneridae</taxon>
        <taxon>Pentapetalae</taxon>
        <taxon>asterids</taxon>
        <taxon>campanulids</taxon>
        <taxon>Aquifoliales</taxon>
        <taxon>Aquifoliaceae</taxon>
        <taxon>Ilex</taxon>
    </lineage>
</organism>
<evidence type="ECO:0000256" key="7">
    <source>
        <dbReference type="ARBA" id="ARBA00023002"/>
    </source>
</evidence>
<accession>A0ABC8R860</accession>
<gene>
    <name evidence="12" type="ORF">ILEXP_LOCUS6179</name>
</gene>
<evidence type="ECO:0000259" key="11">
    <source>
        <dbReference type="PROSITE" id="PS50873"/>
    </source>
</evidence>
<keyword evidence="13" id="KW-1185">Reference proteome</keyword>